<sequence length="1220" mass="135487">MLFKSVIPAGLLLALELAAAPIRQDQPARTNFNATHNWTTASAGKAAALIPNRPIPDQPFFEYRFDCPAPGNYRVWGRTFDPKWSSPGRWRIDGGEWREWKPQARVDREVFQRNFPLDWCLWGEAELEAGPHLLRFEATGKRPRGDYYYFVQDALLLTDDPDFRPAGRFSPAEQEAQRKGAEQLAALPDDGKKALLSLRVEKLRCEAGKLHFTAVMNRPFKGRLLAAFTRGGALYAVVPLEADGRNRTTEFELDLPSGLPAGKLKLYLFPLGTPFGYGEPGSLVWAEGDRRGLPLSWGVYRSRSGIRHFWYVTPGNVLVWDGEPYLPFGGMINTRLSWAARQGEPENSGFLNGGRNLLKGRIAQLKSYGLRDIYFNGFFPRSNPNVLREVVNLAEAEGMNYGLHLSDFPRESDPGFVRDPARGVPLKAGTASHRLDAAKDFLPGRRPKKLPELKFPCRVLYAVVDAEGIAREGGVATLDAAGSAEVKFRTQARDGDRLVYLPEIPLAASDPAGYFGGLEDYLAKVRAVYGSLPLGEHFRFFIDPLSNEMHTRPTGVPTTAAFQERRAAFLAKRYGSVAELNRICRARGASVSDFTTAARLVPLAANGRSSCWIDPETGRLFRFDDQNGQTLRDLKELRGEVCREVINRVVAVLKEIADVPVLLKHNTWFSDWFVNPLEKGGADGTGMEAYCYGDSLAYHNSAVVYAEAMQSRRTQWCPVTESSAAAFEGQKEYCGYPDRLQMLDDIDQLMMLGAKGFYHFGLMFDPDGGRFFTTELTRDPRQLEWLATHAKLYRDAGRKLLEARPEYHGWYPGYLREGEAAGNLARTYDIDGNYMGTSAQIRMAPDGRWILPAVNPDAPFRTLLVAEPLLTALQAKEAALHPAARRLTAKTLDSFTAHGIGVIPPEPGNPNQLQEFRRRVLDCETFQTEELNGLRLPDGRLLVWVCVEREQAEITLPPGARAVNLKGEPLPAENNRLTLKRAPYALSRDNLPPHFPNGYYNADNGQPETACLTGVTMEELQKRNAPAFRRWLPAALAPAEVAVYREAEAFRSTTFPQPSLVGYSRYSGGRAIGINTHWAPPAGREYEAVYDFELSRPLANAQFHLRKQVSPSMELEILIDGRSAARIAANAPATDRMHLSPWNAGLGKNRLEVGYSSAPLGALAAGKHTLTIRALGRSPGYAIDTQLMGDAAAKDTGVQGRSDDDGMRALQLDSWLIAEK</sequence>
<dbReference type="EMBL" id="QEKH01000041">
    <property type="protein sequence ID" value="PVY35575.1"/>
    <property type="molecule type" value="Genomic_DNA"/>
</dbReference>
<gene>
    <name evidence="2" type="ORF">C8D82_14110</name>
</gene>
<reference evidence="2 3" key="1">
    <citation type="submission" date="2018-04" db="EMBL/GenBank/DDBJ databases">
        <title>Genomic Encyclopedia of Type Strains, Phase IV (KMG-IV): sequencing the most valuable type-strain genomes for metagenomic binning, comparative biology and taxonomic classification.</title>
        <authorList>
            <person name="Goeker M."/>
        </authorList>
    </citation>
    <scope>NUCLEOTIDE SEQUENCE [LARGE SCALE GENOMIC DNA]</scope>
    <source>
        <strain evidence="2 3">DSM 14823</strain>
    </source>
</reference>
<name>A0A2U1AGQ5_9BACT</name>
<evidence type="ECO:0000313" key="3">
    <source>
        <dbReference type="Proteomes" id="UP000245959"/>
    </source>
</evidence>
<dbReference type="Gene3D" id="3.20.20.80">
    <property type="entry name" value="Glycosidases"/>
    <property type="match status" value="1"/>
</dbReference>
<comment type="caution">
    <text evidence="2">The sequence shown here is derived from an EMBL/GenBank/DDBJ whole genome shotgun (WGS) entry which is preliminary data.</text>
</comment>
<proteinExistence type="predicted"/>
<feature type="signal peptide" evidence="1">
    <location>
        <begin position="1"/>
        <end position="19"/>
    </location>
</feature>
<accession>A0A2U1AGQ5</accession>
<feature type="chain" id="PRO_5015507197" evidence="1">
    <location>
        <begin position="20"/>
        <end position="1220"/>
    </location>
</feature>
<protein>
    <submittedName>
        <fullName evidence="2">Uncharacterized protein</fullName>
    </submittedName>
</protein>
<keyword evidence="1" id="KW-0732">Signal</keyword>
<keyword evidence="3" id="KW-1185">Reference proteome</keyword>
<evidence type="ECO:0000256" key="1">
    <source>
        <dbReference type="SAM" id="SignalP"/>
    </source>
</evidence>
<dbReference type="GeneID" id="78296961"/>
<evidence type="ECO:0000313" key="2">
    <source>
        <dbReference type="EMBL" id="PVY35575.1"/>
    </source>
</evidence>
<dbReference type="Proteomes" id="UP000245959">
    <property type="component" value="Unassembled WGS sequence"/>
</dbReference>
<dbReference type="AlphaFoldDB" id="A0A2U1AGQ5"/>
<organism evidence="2 3">
    <name type="scientific">Victivallis vadensis</name>
    <dbReference type="NCBI Taxonomy" id="172901"/>
    <lineage>
        <taxon>Bacteria</taxon>
        <taxon>Pseudomonadati</taxon>
        <taxon>Lentisphaerota</taxon>
        <taxon>Lentisphaeria</taxon>
        <taxon>Victivallales</taxon>
        <taxon>Victivallaceae</taxon>
        <taxon>Victivallis</taxon>
    </lineage>
</organism>
<dbReference type="RefSeq" id="WP_116885693.1">
    <property type="nucleotide sequence ID" value="NZ_QEKH01000041.1"/>
</dbReference>